<keyword evidence="5" id="KW-0804">Transcription</keyword>
<dbReference type="Pfam" id="PF02954">
    <property type="entry name" value="HTH_8"/>
    <property type="match status" value="1"/>
</dbReference>
<dbReference type="FunFam" id="3.40.50.300:FF:000006">
    <property type="entry name" value="DNA-binding transcriptional regulator NtrC"/>
    <property type="match status" value="1"/>
</dbReference>
<protein>
    <submittedName>
        <fullName evidence="8">Psp operon transcriptional activator</fullName>
    </submittedName>
</protein>
<dbReference type="GO" id="GO:0005524">
    <property type="term" value="F:ATP binding"/>
    <property type="evidence" value="ECO:0007669"/>
    <property type="project" value="UniProtKB-KW"/>
</dbReference>
<keyword evidence="3" id="KW-0805">Transcription regulation</keyword>
<dbReference type="AlphaFoldDB" id="A0A160TZ87"/>
<dbReference type="InterPro" id="IPR003593">
    <property type="entry name" value="AAA+_ATPase"/>
</dbReference>
<dbReference type="NCBIfam" id="TIGR02974">
    <property type="entry name" value="phageshock_pspF"/>
    <property type="match status" value="1"/>
</dbReference>
<dbReference type="EMBL" id="CZQD01000022">
    <property type="protein sequence ID" value="CUS56391.1"/>
    <property type="molecule type" value="Genomic_DNA"/>
</dbReference>
<sequence>MVDQNTQLLGQAPAWLSAQEHVSRVAPLDRSILVIGERGTGKELIGERLHFLSKRWDGPFVKVNCAALSETLLDSELFGHERGAFTGATEMRRGRFELADGGTIFLDEIATASAQVQEKLLRVVEYGEFQRVGGSKVLSTDVRIVAATNADLPGMVEAGEFRADLLDRLAFDVITLPPLRARPGDASLLADHFARRMAIEMAQDFPGFAPSTIAAIEAHDWPGNVRELRNFAQRLAHRAMLMAPDEPVLFDPAVLDPFDSPWRPTGSGKTGHSETLQADPVRIRDNPEIAADFSAQVAAFEMQLIDEALSLSQGHQGRAADLLGLSYHQFRGLLKKHDYGRNAGKPADPEAGTPIKGPVRAM</sequence>
<dbReference type="Pfam" id="PF00158">
    <property type="entry name" value="Sigma54_activat"/>
    <property type="match status" value="1"/>
</dbReference>
<dbReference type="SMART" id="SM00382">
    <property type="entry name" value="AAA"/>
    <property type="match status" value="1"/>
</dbReference>
<dbReference type="CDD" id="cd00009">
    <property type="entry name" value="AAA"/>
    <property type="match status" value="1"/>
</dbReference>
<evidence type="ECO:0000256" key="3">
    <source>
        <dbReference type="ARBA" id="ARBA00023015"/>
    </source>
</evidence>
<keyword evidence="4" id="KW-0238">DNA-binding</keyword>
<dbReference type="InterPro" id="IPR009057">
    <property type="entry name" value="Homeodomain-like_sf"/>
</dbReference>
<feature type="domain" description="Sigma-54 factor interaction" evidence="7">
    <location>
        <begin position="8"/>
        <end position="237"/>
    </location>
</feature>
<dbReference type="InterPro" id="IPR002197">
    <property type="entry name" value="HTH_Fis"/>
</dbReference>
<dbReference type="Gene3D" id="1.10.10.60">
    <property type="entry name" value="Homeodomain-like"/>
    <property type="match status" value="1"/>
</dbReference>
<dbReference type="Gene3D" id="1.10.8.60">
    <property type="match status" value="1"/>
</dbReference>
<dbReference type="PROSITE" id="PS00676">
    <property type="entry name" value="SIGMA54_INTERACT_2"/>
    <property type="match status" value="1"/>
</dbReference>
<dbReference type="PROSITE" id="PS00688">
    <property type="entry name" value="SIGMA54_INTERACT_3"/>
    <property type="match status" value="1"/>
</dbReference>
<feature type="region of interest" description="Disordered" evidence="6">
    <location>
        <begin position="338"/>
        <end position="362"/>
    </location>
</feature>
<dbReference type="InterPro" id="IPR027417">
    <property type="entry name" value="P-loop_NTPase"/>
</dbReference>
<evidence type="ECO:0000256" key="5">
    <source>
        <dbReference type="ARBA" id="ARBA00023163"/>
    </source>
</evidence>
<dbReference type="GO" id="GO:0043565">
    <property type="term" value="F:sequence-specific DNA binding"/>
    <property type="evidence" value="ECO:0007669"/>
    <property type="project" value="InterPro"/>
</dbReference>
<dbReference type="InterPro" id="IPR002078">
    <property type="entry name" value="Sigma_54_int"/>
</dbReference>
<dbReference type="PANTHER" id="PTHR32071:SF38">
    <property type="entry name" value="PSP OPERON TRANSCRIPTIONAL ACTIVATOR"/>
    <property type="match status" value="1"/>
</dbReference>
<evidence type="ECO:0000256" key="4">
    <source>
        <dbReference type="ARBA" id="ARBA00023125"/>
    </source>
</evidence>
<evidence type="ECO:0000259" key="7">
    <source>
        <dbReference type="PROSITE" id="PS50045"/>
    </source>
</evidence>
<evidence type="ECO:0000256" key="2">
    <source>
        <dbReference type="ARBA" id="ARBA00022840"/>
    </source>
</evidence>
<evidence type="ECO:0000256" key="6">
    <source>
        <dbReference type="SAM" id="MobiDB-lite"/>
    </source>
</evidence>
<name>A0A160TZ87_9ZZZZ</name>
<dbReference type="PANTHER" id="PTHR32071">
    <property type="entry name" value="TRANSCRIPTIONAL REGULATORY PROTEIN"/>
    <property type="match status" value="1"/>
</dbReference>
<proteinExistence type="predicted"/>
<dbReference type="Pfam" id="PF25601">
    <property type="entry name" value="AAA_lid_14"/>
    <property type="match status" value="1"/>
</dbReference>
<dbReference type="SUPFAM" id="SSF52540">
    <property type="entry name" value="P-loop containing nucleoside triphosphate hydrolases"/>
    <property type="match status" value="1"/>
</dbReference>
<keyword evidence="2" id="KW-0067">ATP-binding</keyword>
<gene>
    <name evidence="8" type="ORF">MGWOODY_Hyp386</name>
</gene>
<dbReference type="InterPro" id="IPR058031">
    <property type="entry name" value="AAA_lid_NorR"/>
</dbReference>
<reference evidence="8" key="1">
    <citation type="submission" date="2015-10" db="EMBL/GenBank/DDBJ databases">
        <authorList>
            <person name="Gilbert D.G."/>
        </authorList>
    </citation>
    <scope>NUCLEOTIDE SEQUENCE</scope>
</reference>
<dbReference type="PROSITE" id="PS50045">
    <property type="entry name" value="SIGMA54_INTERACT_4"/>
    <property type="match status" value="1"/>
</dbReference>
<dbReference type="InterPro" id="IPR025944">
    <property type="entry name" value="Sigma_54_int_dom_CS"/>
</dbReference>
<dbReference type="PRINTS" id="PR01590">
    <property type="entry name" value="HTHFIS"/>
</dbReference>
<keyword evidence="1" id="KW-0547">Nucleotide-binding</keyword>
<dbReference type="Gene3D" id="3.40.50.300">
    <property type="entry name" value="P-loop containing nucleotide triphosphate hydrolases"/>
    <property type="match status" value="1"/>
</dbReference>
<dbReference type="InterPro" id="IPR025943">
    <property type="entry name" value="Sigma_54_int_dom_ATP-bd_2"/>
</dbReference>
<organism evidence="8">
    <name type="scientific">hydrothermal vent metagenome</name>
    <dbReference type="NCBI Taxonomy" id="652676"/>
    <lineage>
        <taxon>unclassified sequences</taxon>
        <taxon>metagenomes</taxon>
        <taxon>ecological metagenomes</taxon>
    </lineage>
</organism>
<accession>A0A160TZ87</accession>
<evidence type="ECO:0000313" key="8">
    <source>
        <dbReference type="EMBL" id="CUS56391.1"/>
    </source>
</evidence>
<dbReference type="GO" id="GO:0006355">
    <property type="term" value="P:regulation of DNA-templated transcription"/>
    <property type="evidence" value="ECO:0007669"/>
    <property type="project" value="InterPro"/>
</dbReference>
<dbReference type="InterPro" id="IPR014317">
    <property type="entry name" value="Transcription_activator_PspF"/>
</dbReference>
<dbReference type="SUPFAM" id="SSF46689">
    <property type="entry name" value="Homeodomain-like"/>
    <property type="match status" value="1"/>
</dbReference>
<evidence type="ECO:0000256" key="1">
    <source>
        <dbReference type="ARBA" id="ARBA00022741"/>
    </source>
</evidence>